<keyword evidence="3 7" id="KW-0479">Metal-binding</keyword>
<dbReference type="InterPro" id="IPR036396">
    <property type="entry name" value="Cyt_P450_sf"/>
</dbReference>
<dbReference type="PROSITE" id="PS00086">
    <property type="entry name" value="CYTOCHROME_P450"/>
    <property type="match status" value="1"/>
</dbReference>
<dbReference type="InterPro" id="IPR050196">
    <property type="entry name" value="Cytochrome_P450_Monoox"/>
</dbReference>
<dbReference type="PRINTS" id="PR00385">
    <property type="entry name" value="P450"/>
</dbReference>
<evidence type="ECO:0000256" key="1">
    <source>
        <dbReference type="ARBA" id="ARBA00010617"/>
    </source>
</evidence>
<dbReference type="AlphaFoldDB" id="A0A370IBD9"/>
<evidence type="ECO:0000313" key="10">
    <source>
        <dbReference type="Proteomes" id="UP000254869"/>
    </source>
</evidence>
<accession>A0A370IBD9</accession>
<name>A0A370IBD9_9NOCA</name>
<dbReference type="EMBL" id="QQBC01000002">
    <property type="protein sequence ID" value="RDI68046.1"/>
    <property type="molecule type" value="Genomic_DNA"/>
</dbReference>
<dbReference type="PRINTS" id="PR00463">
    <property type="entry name" value="EP450I"/>
</dbReference>
<evidence type="ECO:0000256" key="2">
    <source>
        <dbReference type="ARBA" id="ARBA00022617"/>
    </source>
</evidence>
<dbReference type="SUPFAM" id="SSF48264">
    <property type="entry name" value="Cytochrome P450"/>
    <property type="match status" value="1"/>
</dbReference>
<dbReference type="Proteomes" id="UP000254869">
    <property type="component" value="Unassembled WGS sequence"/>
</dbReference>
<dbReference type="InterPro" id="IPR017972">
    <property type="entry name" value="Cyt_P450_CS"/>
</dbReference>
<dbReference type="STRING" id="1210086.GCA_001613105_01023"/>
<evidence type="ECO:0000313" key="9">
    <source>
        <dbReference type="EMBL" id="RDI68046.1"/>
    </source>
</evidence>
<dbReference type="InterPro" id="IPR002401">
    <property type="entry name" value="Cyt_P450_E_grp-I"/>
</dbReference>
<evidence type="ECO:0000256" key="4">
    <source>
        <dbReference type="ARBA" id="ARBA00023002"/>
    </source>
</evidence>
<keyword evidence="6 8" id="KW-0503">Monooxygenase</keyword>
<dbReference type="GO" id="GO:0005506">
    <property type="term" value="F:iron ion binding"/>
    <property type="evidence" value="ECO:0007669"/>
    <property type="project" value="InterPro"/>
</dbReference>
<evidence type="ECO:0000256" key="5">
    <source>
        <dbReference type="ARBA" id="ARBA00023004"/>
    </source>
</evidence>
<evidence type="ECO:0000256" key="3">
    <source>
        <dbReference type="ARBA" id="ARBA00022723"/>
    </source>
</evidence>
<proteinExistence type="inferred from homology"/>
<feature type="binding site" description="axial binding residue" evidence="7">
    <location>
        <position position="397"/>
    </location>
    <ligand>
        <name>heme</name>
        <dbReference type="ChEBI" id="CHEBI:30413"/>
    </ligand>
    <ligandPart>
        <name>Fe</name>
        <dbReference type="ChEBI" id="CHEBI:18248"/>
    </ligandPart>
</feature>
<protein>
    <submittedName>
        <fullName evidence="9">Cytochrome P450</fullName>
    </submittedName>
</protein>
<keyword evidence="4 8" id="KW-0560">Oxidoreductase</keyword>
<organism evidence="9 10">
    <name type="scientific">Nocardia pseudobrasiliensis</name>
    <dbReference type="NCBI Taxonomy" id="45979"/>
    <lineage>
        <taxon>Bacteria</taxon>
        <taxon>Bacillati</taxon>
        <taxon>Actinomycetota</taxon>
        <taxon>Actinomycetes</taxon>
        <taxon>Mycobacteriales</taxon>
        <taxon>Nocardiaceae</taxon>
        <taxon>Nocardia</taxon>
    </lineage>
</organism>
<sequence length="451" mass="49786">MTVIDIRAARGLPPGPAGALRVPRQIQALRGNGPGLFESLRRTYGDTVRLPLGLMTATLVCHPDGIKHVLQDNAANYVRGIGYERFKIFMGNGLLTTDGEVWRARRRVVNPMFHRDAIETMVDTMVSSTARVLDGWQSGGRDGFSGDVVAPMMRITLGALGRTLFGTDLDGDAAWIGPAMNTAIEAIVYRGRIPELFPDWVPFPSNLRTARARSALHAMVGRVIADHRAGAHTGPPDLVDLLLATADDDDVRDELMTILMAGHETAGTGLAWALWELADAPETQERIVDEARRAFGGRDPIAADLRELTYTRMVLDEALRLHPPIWIYPRATVAADEIEGWHVPAGECVFLSPYVTHRHPDLWVAPERFEPERFTETAKRDRPKYAYFPFGGGQRKCVGEMMAVTQMCLTLAMLVSRFTIRRAPGATVSLRTAASLRPARGVDLHITARNR</sequence>
<dbReference type="PANTHER" id="PTHR24291">
    <property type="entry name" value="CYTOCHROME P450 FAMILY 4"/>
    <property type="match status" value="1"/>
</dbReference>
<dbReference type="InterPro" id="IPR001128">
    <property type="entry name" value="Cyt_P450"/>
</dbReference>
<evidence type="ECO:0000256" key="6">
    <source>
        <dbReference type="ARBA" id="ARBA00023033"/>
    </source>
</evidence>
<keyword evidence="5 7" id="KW-0408">Iron</keyword>
<reference evidence="9 10" key="1">
    <citation type="submission" date="2018-07" db="EMBL/GenBank/DDBJ databases">
        <title>Genomic Encyclopedia of Type Strains, Phase IV (KMG-IV): sequencing the most valuable type-strain genomes for metagenomic binning, comparative biology and taxonomic classification.</title>
        <authorList>
            <person name="Goeker M."/>
        </authorList>
    </citation>
    <scope>NUCLEOTIDE SEQUENCE [LARGE SCALE GENOMIC DNA]</scope>
    <source>
        <strain evidence="9 10">DSM 44290</strain>
    </source>
</reference>
<dbReference type="RefSeq" id="WP_067992504.1">
    <property type="nucleotide sequence ID" value="NZ_QQBC01000002.1"/>
</dbReference>
<dbReference type="Pfam" id="PF00067">
    <property type="entry name" value="p450"/>
    <property type="match status" value="1"/>
</dbReference>
<dbReference type="CDD" id="cd20620">
    <property type="entry name" value="CYP132-like"/>
    <property type="match status" value="1"/>
</dbReference>
<comment type="similarity">
    <text evidence="1 8">Belongs to the cytochrome P450 family.</text>
</comment>
<dbReference type="GO" id="GO:0004497">
    <property type="term" value="F:monooxygenase activity"/>
    <property type="evidence" value="ECO:0007669"/>
    <property type="project" value="UniProtKB-KW"/>
</dbReference>
<evidence type="ECO:0000256" key="7">
    <source>
        <dbReference type="PIRSR" id="PIRSR602401-1"/>
    </source>
</evidence>
<gene>
    <name evidence="9" type="ORF">DFR76_102447</name>
</gene>
<keyword evidence="10" id="KW-1185">Reference proteome</keyword>
<dbReference type="Gene3D" id="1.10.630.10">
    <property type="entry name" value="Cytochrome P450"/>
    <property type="match status" value="1"/>
</dbReference>
<dbReference type="GO" id="GO:0016705">
    <property type="term" value="F:oxidoreductase activity, acting on paired donors, with incorporation or reduction of molecular oxygen"/>
    <property type="evidence" value="ECO:0007669"/>
    <property type="project" value="InterPro"/>
</dbReference>
<dbReference type="GO" id="GO:0020037">
    <property type="term" value="F:heme binding"/>
    <property type="evidence" value="ECO:0007669"/>
    <property type="project" value="InterPro"/>
</dbReference>
<comment type="cofactor">
    <cofactor evidence="7">
        <name>heme</name>
        <dbReference type="ChEBI" id="CHEBI:30413"/>
    </cofactor>
</comment>
<keyword evidence="2 7" id="KW-0349">Heme</keyword>
<dbReference type="PANTHER" id="PTHR24291:SF50">
    <property type="entry name" value="BIFUNCTIONAL ALBAFLAVENONE MONOOXYGENASE_TERPENE SYNTHASE"/>
    <property type="match status" value="1"/>
</dbReference>
<evidence type="ECO:0000256" key="8">
    <source>
        <dbReference type="RuleBase" id="RU000461"/>
    </source>
</evidence>
<comment type="caution">
    <text evidence="9">The sequence shown here is derived from an EMBL/GenBank/DDBJ whole genome shotgun (WGS) entry which is preliminary data.</text>
</comment>